<reference evidence="3" key="1">
    <citation type="journal article" date="2019" name="Sci. Rep.">
        <title>Draft genome of Tanacetum cinerariifolium, the natural source of mosquito coil.</title>
        <authorList>
            <person name="Yamashiro T."/>
            <person name="Shiraishi A."/>
            <person name="Satake H."/>
            <person name="Nakayama K."/>
        </authorList>
    </citation>
    <scope>NUCLEOTIDE SEQUENCE</scope>
</reference>
<dbReference type="InterPro" id="IPR000477">
    <property type="entry name" value="RT_dom"/>
</dbReference>
<evidence type="ECO:0000259" key="2">
    <source>
        <dbReference type="Pfam" id="PF17919"/>
    </source>
</evidence>
<evidence type="ECO:0000259" key="1">
    <source>
        <dbReference type="Pfam" id="PF00078"/>
    </source>
</evidence>
<dbReference type="InterPro" id="IPR041577">
    <property type="entry name" value="RT_RNaseH_2"/>
</dbReference>
<gene>
    <name evidence="3" type="ORF">Tci_062372</name>
</gene>
<comment type="caution">
    <text evidence="3">The sequence shown here is derived from an EMBL/GenBank/DDBJ whole genome shotgun (WGS) entry which is preliminary data.</text>
</comment>
<accession>A0A6L2P0N1</accession>
<evidence type="ECO:0000313" key="3">
    <source>
        <dbReference type="EMBL" id="GEU90394.1"/>
    </source>
</evidence>
<dbReference type="SUPFAM" id="SSF56672">
    <property type="entry name" value="DNA/RNA polymerases"/>
    <property type="match status" value="1"/>
</dbReference>
<dbReference type="PANTHER" id="PTHR24559">
    <property type="entry name" value="TRANSPOSON TY3-I GAG-POL POLYPROTEIN"/>
    <property type="match status" value="1"/>
</dbReference>
<dbReference type="Gene3D" id="3.30.70.270">
    <property type="match status" value="1"/>
</dbReference>
<dbReference type="Gene3D" id="3.10.10.10">
    <property type="entry name" value="HIV Type 1 Reverse Transcriptase, subunit A, domain 1"/>
    <property type="match status" value="1"/>
</dbReference>
<dbReference type="EMBL" id="BKCJ010010175">
    <property type="protein sequence ID" value="GEU90394.1"/>
    <property type="molecule type" value="Genomic_DNA"/>
</dbReference>
<dbReference type="Pfam" id="PF17919">
    <property type="entry name" value="RT_RNaseH_2"/>
    <property type="match status" value="1"/>
</dbReference>
<organism evidence="3">
    <name type="scientific">Tanacetum cinerariifolium</name>
    <name type="common">Dalmatian daisy</name>
    <name type="synonym">Chrysanthemum cinerariifolium</name>
    <dbReference type="NCBI Taxonomy" id="118510"/>
    <lineage>
        <taxon>Eukaryota</taxon>
        <taxon>Viridiplantae</taxon>
        <taxon>Streptophyta</taxon>
        <taxon>Embryophyta</taxon>
        <taxon>Tracheophyta</taxon>
        <taxon>Spermatophyta</taxon>
        <taxon>Magnoliopsida</taxon>
        <taxon>eudicotyledons</taxon>
        <taxon>Gunneridae</taxon>
        <taxon>Pentapetalae</taxon>
        <taxon>asterids</taxon>
        <taxon>campanulids</taxon>
        <taxon>Asterales</taxon>
        <taxon>Asteraceae</taxon>
        <taxon>Asteroideae</taxon>
        <taxon>Anthemideae</taxon>
        <taxon>Anthemidinae</taxon>
        <taxon>Tanacetum</taxon>
    </lineage>
</organism>
<feature type="domain" description="Reverse transcriptase" evidence="1">
    <location>
        <begin position="3"/>
        <end position="119"/>
    </location>
</feature>
<dbReference type="PANTHER" id="PTHR24559:SF444">
    <property type="entry name" value="REVERSE TRANSCRIPTASE DOMAIN-CONTAINING PROTEIN"/>
    <property type="match status" value="1"/>
</dbReference>
<name>A0A6L2P0N1_TANCI</name>
<dbReference type="Pfam" id="PF00078">
    <property type="entry name" value="RVT_1"/>
    <property type="match status" value="1"/>
</dbReference>
<dbReference type="CDD" id="cd01647">
    <property type="entry name" value="RT_LTR"/>
    <property type="match status" value="1"/>
</dbReference>
<sequence length="389" mass="44863">MLERLAGNQYYCFLDGFSGYFQIPIDPQDQEKTTFKCPYGMFAYRRMPFGLCNAPGTFQRCMMAIFQDMIEKMMEVFMDDFSVFGNSFGTCPSHLDKMLKWCEDTNLCLNWERCHFMKDTPFIFSKECIKAFQSLKKKLTEAPILVSPDWDLPFELMYDASDFAIGAENLAADLLSRLENPHQSVPDKKEINETFPLETLNMVSFRSDSSTPWYANFANYHEGNFVVKGMSFQQKNKFFKDVKHYFWDDPFLFKVCADQVIWQCVQGQEVVAILKACHNEPTVGHHGPNYTAKKCLTLVSIGPQSIVMPMTWSNLVTLVNVREKSRNVMKCLKIPSKFSRFSTYGALISWGGSRLHEGTSIYSWSSITYQNRLKRKHSPPTTPELFANS</sequence>
<dbReference type="InterPro" id="IPR043128">
    <property type="entry name" value="Rev_trsase/Diguanyl_cyclase"/>
</dbReference>
<dbReference type="InterPro" id="IPR043502">
    <property type="entry name" value="DNA/RNA_pol_sf"/>
</dbReference>
<proteinExistence type="predicted"/>
<protein>
    <submittedName>
        <fullName evidence="3">Retrovirus-related Pol polyprotein from transposon 297 family</fullName>
    </submittedName>
</protein>
<dbReference type="InterPro" id="IPR053134">
    <property type="entry name" value="RNA-dir_DNA_polymerase"/>
</dbReference>
<feature type="domain" description="Reverse transcriptase/retrotransposon-derived protein RNase H-like" evidence="2">
    <location>
        <begin position="125"/>
        <end position="167"/>
    </location>
</feature>
<dbReference type="AlphaFoldDB" id="A0A6L2P0N1"/>